<dbReference type="EMBL" id="WNYA01002043">
    <property type="protein sequence ID" value="KAG8544711.1"/>
    <property type="molecule type" value="Genomic_DNA"/>
</dbReference>
<proteinExistence type="predicted"/>
<keyword evidence="3" id="KW-1185">Reference proteome</keyword>
<organism evidence="2 3">
    <name type="scientific">Engystomops pustulosus</name>
    <name type="common">Tungara frog</name>
    <name type="synonym">Physalaemus pustulosus</name>
    <dbReference type="NCBI Taxonomy" id="76066"/>
    <lineage>
        <taxon>Eukaryota</taxon>
        <taxon>Metazoa</taxon>
        <taxon>Chordata</taxon>
        <taxon>Craniata</taxon>
        <taxon>Vertebrata</taxon>
        <taxon>Euteleostomi</taxon>
        <taxon>Amphibia</taxon>
        <taxon>Batrachia</taxon>
        <taxon>Anura</taxon>
        <taxon>Neobatrachia</taxon>
        <taxon>Hyloidea</taxon>
        <taxon>Leptodactylidae</taxon>
        <taxon>Leiuperinae</taxon>
        <taxon>Engystomops</taxon>
    </lineage>
</organism>
<name>A0AAV6Z6D8_ENGPU</name>
<protein>
    <recommendedName>
        <fullName evidence="4">Hepcidin</fullName>
    </recommendedName>
</protein>
<dbReference type="AlphaFoldDB" id="A0AAV6Z6D8"/>
<evidence type="ECO:0008006" key="4">
    <source>
        <dbReference type="Google" id="ProtNLM"/>
    </source>
</evidence>
<evidence type="ECO:0000313" key="2">
    <source>
        <dbReference type="EMBL" id="KAG8544711.1"/>
    </source>
</evidence>
<evidence type="ECO:0000256" key="1">
    <source>
        <dbReference type="SAM" id="Phobius"/>
    </source>
</evidence>
<accession>A0AAV6Z6D8</accession>
<sequence length="80" mass="8884">MVVELSCANGLRPGHCMRLVLVSLLVFLGFVRFMVILAAEVLSLCIGGSEDFQVLHRIVTAEVFVTFSPELRKSKPFTLM</sequence>
<comment type="caution">
    <text evidence="2">The sequence shown here is derived from an EMBL/GenBank/DDBJ whole genome shotgun (WGS) entry which is preliminary data.</text>
</comment>
<feature type="transmembrane region" description="Helical" evidence="1">
    <location>
        <begin position="20"/>
        <end position="47"/>
    </location>
</feature>
<keyword evidence="1" id="KW-0472">Membrane</keyword>
<evidence type="ECO:0000313" key="3">
    <source>
        <dbReference type="Proteomes" id="UP000824782"/>
    </source>
</evidence>
<dbReference type="Proteomes" id="UP000824782">
    <property type="component" value="Unassembled WGS sequence"/>
</dbReference>
<gene>
    <name evidence="2" type="ORF">GDO81_022026</name>
</gene>
<keyword evidence="1" id="KW-0812">Transmembrane</keyword>
<reference evidence="2" key="1">
    <citation type="thesis" date="2020" institute="ProQuest LLC" country="789 East Eisenhower Parkway, Ann Arbor, MI, USA">
        <title>Comparative Genomics and Chromosome Evolution.</title>
        <authorList>
            <person name="Mudd A.B."/>
        </authorList>
    </citation>
    <scope>NUCLEOTIDE SEQUENCE</scope>
    <source>
        <strain evidence="2">237g6f4</strain>
        <tissue evidence="2">Blood</tissue>
    </source>
</reference>
<keyword evidence="1" id="KW-1133">Transmembrane helix</keyword>